<dbReference type="CDD" id="cd16914">
    <property type="entry name" value="EcfT"/>
    <property type="match status" value="1"/>
</dbReference>
<evidence type="ECO:0000256" key="4">
    <source>
        <dbReference type="ARBA" id="ARBA00023136"/>
    </source>
</evidence>
<name>A0ABT2SM13_9FIRM</name>
<protein>
    <submittedName>
        <fullName evidence="6">Energy-coupling factor transporter transmembrane protein EcfT</fullName>
    </submittedName>
</protein>
<feature type="transmembrane region" description="Helical" evidence="5">
    <location>
        <begin position="103"/>
        <end position="126"/>
    </location>
</feature>
<evidence type="ECO:0000256" key="1">
    <source>
        <dbReference type="ARBA" id="ARBA00004141"/>
    </source>
</evidence>
<evidence type="ECO:0000313" key="7">
    <source>
        <dbReference type="Proteomes" id="UP001652338"/>
    </source>
</evidence>
<evidence type="ECO:0000256" key="2">
    <source>
        <dbReference type="ARBA" id="ARBA00022692"/>
    </source>
</evidence>
<evidence type="ECO:0000256" key="3">
    <source>
        <dbReference type="ARBA" id="ARBA00022989"/>
    </source>
</evidence>
<organism evidence="6 7">
    <name type="scientific">Muricoprocola aceti</name>
    <dbReference type="NCBI Taxonomy" id="2981772"/>
    <lineage>
        <taxon>Bacteria</taxon>
        <taxon>Bacillati</taxon>
        <taxon>Bacillota</taxon>
        <taxon>Clostridia</taxon>
        <taxon>Lachnospirales</taxon>
        <taxon>Lachnospiraceae</taxon>
        <taxon>Muricoprocola</taxon>
    </lineage>
</organism>
<feature type="transmembrane region" description="Helical" evidence="5">
    <location>
        <begin position="12"/>
        <end position="39"/>
    </location>
</feature>
<evidence type="ECO:0000256" key="5">
    <source>
        <dbReference type="SAM" id="Phobius"/>
    </source>
</evidence>
<evidence type="ECO:0000313" key="6">
    <source>
        <dbReference type="EMBL" id="MCU6725547.1"/>
    </source>
</evidence>
<keyword evidence="4 5" id="KW-0472">Membrane</keyword>
<gene>
    <name evidence="6" type="ORF">OCV47_09320</name>
</gene>
<proteinExistence type="predicted"/>
<keyword evidence="3 5" id="KW-1133">Transmembrane helix</keyword>
<comment type="subcellular location">
    <subcellularLocation>
        <location evidence="1">Membrane</location>
        <topology evidence="1">Multi-pass membrane protein</topology>
    </subcellularLocation>
</comment>
<keyword evidence="7" id="KW-1185">Reference proteome</keyword>
<feature type="transmembrane region" description="Helical" evidence="5">
    <location>
        <begin position="51"/>
        <end position="71"/>
    </location>
</feature>
<reference evidence="6 7" key="1">
    <citation type="journal article" date="2021" name="ISME Commun">
        <title>Automated analysis of genomic sequences facilitates high-throughput and comprehensive description of bacteria.</title>
        <authorList>
            <person name="Hitch T.C.A."/>
        </authorList>
    </citation>
    <scope>NUCLEOTIDE SEQUENCE [LARGE SCALE GENOMIC DNA]</scope>
    <source>
        <strain evidence="6 7">Sanger_29</strain>
    </source>
</reference>
<keyword evidence="2 5" id="KW-0812">Transmembrane</keyword>
<comment type="caution">
    <text evidence="6">The sequence shown here is derived from an EMBL/GenBank/DDBJ whole genome shotgun (WGS) entry which is preliminary data.</text>
</comment>
<dbReference type="Proteomes" id="UP001652338">
    <property type="component" value="Unassembled WGS sequence"/>
</dbReference>
<feature type="transmembrane region" description="Helical" evidence="5">
    <location>
        <begin position="224"/>
        <end position="242"/>
    </location>
</feature>
<sequence>MRFDSYHPMINLIYFVTAIVCAVNFDHPVYLAISFLCAFVYSIKLNGKRSLIFNLCLIPLIGAYTAWYSYYNHFGITNLRMNFIGNQITLEAVTVGIVRGTKIAAVIMIFSCIFAVVSADKVVYLFGRISPRLSLYLSILLRFVPRVKQRGRRIELSRRGIGKGCFQGNPLQCLLHMCSFLSILITWTLEDFMDSAASMKCRGYSLRGRTAFSIYRFDNRDRSFVIAIFACITVTLMAVMFNQTNIQYNPMIMMNRVTGMSMVFYAAYVVLLLLPMGLQVVGERRFRKLK</sequence>
<accession>A0ABT2SM13</accession>
<dbReference type="EMBL" id="JAOQKE010000010">
    <property type="protein sequence ID" value="MCU6725547.1"/>
    <property type="molecule type" value="Genomic_DNA"/>
</dbReference>
<feature type="transmembrane region" description="Helical" evidence="5">
    <location>
        <begin position="262"/>
        <end position="281"/>
    </location>
</feature>
<dbReference type="RefSeq" id="WP_262654813.1">
    <property type="nucleotide sequence ID" value="NZ_JAOQKE010000010.1"/>
</dbReference>
<dbReference type="InterPro" id="IPR003339">
    <property type="entry name" value="ABC/ECF_trnsptr_transmembrane"/>
</dbReference>